<evidence type="ECO:0000313" key="3">
    <source>
        <dbReference type="Proteomes" id="UP001235939"/>
    </source>
</evidence>
<dbReference type="SMART" id="SM00554">
    <property type="entry name" value="FAS1"/>
    <property type="match status" value="1"/>
</dbReference>
<proteinExistence type="predicted"/>
<dbReference type="EMBL" id="CP092875">
    <property type="protein sequence ID" value="UYV75774.1"/>
    <property type="molecule type" value="Genomic_DNA"/>
</dbReference>
<feature type="domain" description="FAS1" evidence="1">
    <location>
        <begin position="1"/>
        <end position="98"/>
    </location>
</feature>
<dbReference type="PANTHER" id="PTHR10900">
    <property type="entry name" value="PERIOSTIN-RELATED"/>
    <property type="match status" value="1"/>
</dbReference>
<reference evidence="2 3" key="1">
    <citation type="submission" date="2022-01" db="EMBL/GenBank/DDBJ databases">
        <title>A chromosomal length assembly of Cordylochernes scorpioides.</title>
        <authorList>
            <person name="Zeh D."/>
            <person name="Zeh J."/>
        </authorList>
    </citation>
    <scope>NUCLEOTIDE SEQUENCE [LARGE SCALE GENOMIC DNA]</scope>
    <source>
        <strain evidence="2">IN4F17</strain>
        <tissue evidence="2">Whole Body</tissue>
    </source>
</reference>
<evidence type="ECO:0000259" key="1">
    <source>
        <dbReference type="PROSITE" id="PS50213"/>
    </source>
</evidence>
<gene>
    <name evidence="2" type="ORF">LAZ67_13001294</name>
</gene>
<keyword evidence="3" id="KW-1185">Reference proteome</keyword>
<organism evidence="2 3">
    <name type="scientific">Cordylochernes scorpioides</name>
    <dbReference type="NCBI Taxonomy" id="51811"/>
    <lineage>
        <taxon>Eukaryota</taxon>
        <taxon>Metazoa</taxon>
        <taxon>Ecdysozoa</taxon>
        <taxon>Arthropoda</taxon>
        <taxon>Chelicerata</taxon>
        <taxon>Arachnida</taxon>
        <taxon>Pseudoscorpiones</taxon>
        <taxon>Cheliferoidea</taxon>
        <taxon>Chernetidae</taxon>
        <taxon>Cordylochernes</taxon>
    </lineage>
</organism>
<dbReference type="Pfam" id="PF02469">
    <property type="entry name" value="Fasciclin"/>
    <property type="match status" value="1"/>
</dbReference>
<sequence length="112" mass="12820">MNCNDALSKLNENDLTDLRMNKTAVREFLEYHIVRGSYYSGDLKDSQHLESLCKHLPIRMSVIVDGCHRRLAEANNSPLYRADIPASNGVIHVVDWILKPDDLNWCENVILP</sequence>
<accession>A0ABY6L4I1</accession>
<name>A0ABY6L4I1_9ARAC</name>
<dbReference type="Gene3D" id="2.30.180.10">
    <property type="entry name" value="FAS1 domain"/>
    <property type="match status" value="1"/>
</dbReference>
<dbReference type="InterPro" id="IPR036378">
    <property type="entry name" value="FAS1_dom_sf"/>
</dbReference>
<dbReference type="PROSITE" id="PS50213">
    <property type="entry name" value="FAS1"/>
    <property type="match status" value="1"/>
</dbReference>
<dbReference type="Proteomes" id="UP001235939">
    <property type="component" value="Chromosome 13"/>
</dbReference>
<dbReference type="PANTHER" id="PTHR10900:SF77">
    <property type="entry name" value="FI19380P1"/>
    <property type="match status" value="1"/>
</dbReference>
<protein>
    <recommendedName>
        <fullName evidence="1">FAS1 domain-containing protein</fullName>
    </recommendedName>
</protein>
<dbReference type="SUPFAM" id="SSF82153">
    <property type="entry name" value="FAS1 domain"/>
    <property type="match status" value="1"/>
</dbReference>
<dbReference type="InterPro" id="IPR050904">
    <property type="entry name" value="Adhesion/Biosynth-related"/>
</dbReference>
<dbReference type="InterPro" id="IPR000782">
    <property type="entry name" value="FAS1_domain"/>
</dbReference>
<evidence type="ECO:0000313" key="2">
    <source>
        <dbReference type="EMBL" id="UYV75774.1"/>
    </source>
</evidence>